<proteinExistence type="predicted"/>
<sequence>MSQKTPLTGLELVDCAKANATSGIAIACERCGYANQTGAFLDALKVACAGMGIEIHELGDLITEQQSILETKGIEIAPDTTSEL</sequence>
<dbReference type="PROSITE" id="PS51257">
    <property type="entry name" value="PROKAR_LIPOPROTEIN"/>
    <property type="match status" value="1"/>
</dbReference>
<evidence type="ECO:0000313" key="1">
    <source>
        <dbReference type="EMBL" id="HFM96566.1"/>
    </source>
</evidence>
<dbReference type="EMBL" id="DSRU01000033">
    <property type="protein sequence ID" value="HFM96566.1"/>
    <property type="molecule type" value="Genomic_DNA"/>
</dbReference>
<accession>A0A7C3KBB8</accession>
<name>A0A7C3KBB8_9CYAN</name>
<dbReference type="AlphaFoldDB" id="A0A7C3KBB8"/>
<protein>
    <submittedName>
        <fullName evidence="1">Uncharacterized protein</fullName>
    </submittedName>
</protein>
<comment type="caution">
    <text evidence="1">The sequence shown here is derived from an EMBL/GenBank/DDBJ whole genome shotgun (WGS) entry which is preliminary data.</text>
</comment>
<gene>
    <name evidence="1" type="ORF">ENR64_02145</name>
</gene>
<organism evidence="1">
    <name type="scientific">Oscillatoriales cyanobacterium SpSt-418</name>
    <dbReference type="NCBI Taxonomy" id="2282169"/>
    <lineage>
        <taxon>Bacteria</taxon>
        <taxon>Bacillati</taxon>
        <taxon>Cyanobacteriota</taxon>
        <taxon>Cyanophyceae</taxon>
        <taxon>Oscillatoriophycideae</taxon>
        <taxon>Oscillatoriales</taxon>
    </lineage>
</organism>
<reference evidence="1" key="1">
    <citation type="journal article" date="2020" name="mSystems">
        <title>Genome- and Community-Level Interaction Insights into Carbon Utilization and Element Cycling Functions of Hydrothermarchaeota in Hydrothermal Sediment.</title>
        <authorList>
            <person name="Zhou Z."/>
            <person name="Liu Y."/>
            <person name="Xu W."/>
            <person name="Pan J."/>
            <person name="Luo Z.H."/>
            <person name="Li M."/>
        </authorList>
    </citation>
    <scope>NUCLEOTIDE SEQUENCE [LARGE SCALE GENOMIC DNA]</scope>
    <source>
        <strain evidence="1">SpSt-418</strain>
    </source>
</reference>